<name>A0A7W8E0I4_9BRAD</name>
<protein>
    <recommendedName>
        <fullName evidence="2">CHAT domain-containing protein</fullName>
    </recommendedName>
</protein>
<accession>A0A7W8E0I4</accession>
<dbReference type="EMBL" id="JACHIH010000031">
    <property type="protein sequence ID" value="MBB5049158.1"/>
    <property type="molecule type" value="Genomic_DNA"/>
</dbReference>
<comment type="caution">
    <text evidence="3">The sequence shown here is derived from an EMBL/GenBank/DDBJ whole genome shotgun (WGS) entry which is preliminary data.</text>
</comment>
<evidence type="ECO:0000259" key="2">
    <source>
        <dbReference type="Pfam" id="PF12770"/>
    </source>
</evidence>
<dbReference type="Pfam" id="PF12770">
    <property type="entry name" value="CHAT"/>
    <property type="match status" value="1"/>
</dbReference>
<evidence type="ECO:0000256" key="1">
    <source>
        <dbReference type="SAM" id="MobiDB-lite"/>
    </source>
</evidence>
<reference evidence="3 4" key="1">
    <citation type="submission" date="2020-08" db="EMBL/GenBank/DDBJ databases">
        <title>Genomic Encyclopedia of Type Strains, Phase IV (KMG-IV): sequencing the most valuable type-strain genomes for metagenomic binning, comparative biology and taxonomic classification.</title>
        <authorList>
            <person name="Goeker M."/>
        </authorList>
    </citation>
    <scope>NUCLEOTIDE SEQUENCE [LARGE SCALE GENOMIC DNA]</scope>
    <source>
        <strain evidence="3 4">DSM 12706</strain>
    </source>
</reference>
<dbReference type="InterPro" id="IPR024983">
    <property type="entry name" value="CHAT_dom"/>
</dbReference>
<feature type="region of interest" description="Disordered" evidence="1">
    <location>
        <begin position="595"/>
        <end position="614"/>
    </location>
</feature>
<evidence type="ECO:0000313" key="4">
    <source>
        <dbReference type="Proteomes" id="UP000542353"/>
    </source>
</evidence>
<keyword evidence="4" id="KW-1185">Reference proteome</keyword>
<feature type="domain" description="CHAT" evidence="2">
    <location>
        <begin position="407"/>
        <end position="565"/>
    </location>
</feature>
<evidence type="ECO:0000313" key="3">
    <source>
        <dbReference type="EMBL" id="MBB5049158.1"/>
    </source>
</evidence>
<organism evidence="3 4">
    <name type="scientific">Rhodopseudomonas rhenobacensis</name>
    <dbReference type="NCBI Taxonomy" id="87461"/>
    <lineage>
        <taxon>Bacteria</taxon>
        <taxon>Pseudomonadati</taxon>
        <taxon>Pseudomonadota</taxon>
        <taxon>Alphaproteobacteria</taxon>
        <taxon>Hyphomicrobiales</taxon>
        <taxon>Nitrobacteraceae</taxon>
        <taxon>Rhodopseudomonas</taxon>
    </lineage>
</organism>
<dbReference type="Proteomes" id="UP000542353">
    <property type="component" value="Unassembled WGS sequence"/>
</dbReference>
<gene>
    <name evidence="3" type="ORF">HNR60_003932</name>
</gene>
<proteinExistence type="predicted"/>
<dbReference type="RefSeq" id="WP_184261024.1">
    <property type="nucleotide sequence ID" value="NZ_JACHIH010000031.1"/>
</dbReference>
<sequence>MAMAWTIIIASSDPAQLELLNNVASAISVDLAEGATIREAESIAALVRQYGRVRDHSLALLIVTAPLIDDRPQAAPDPHPGLTHIAGLQASPSPAACILISQEIDHLQNVQEMPRCEMLPLQVGTNYVKQCKNLARKLGVGTSQDDPTLAPDVANRNATDAAAPEMLQPAARCAWIDIAVPQSLHGTIGLQIVDPAEPLSRTTPVDFLRADIDDVMNRSRDLTDYLSKALASGQEIRGEWETQYRDLGDRIYRMLWKKPFDSTYSFAIGKVGADNVRIRFGLAPELMEGLWEAAFNEDGRYYLVSKNTVARRLALGAWEGVPMTKPGGEELRILFVKSQVTDNSRPDGPNDALWREYITDIGPKLPRLKHLDEELEALEAVRDSLAQMPRSDGNKPKTLSIKTITRRLDSRKKGSLADDMERELATPGSYDVVLFAGHALFAPGRPGGDQRGYLVFSGHPAPKAVPIAVVAEWLKKAGVQLVHLSCCRSAAARTAMEFAQNGIAMTIGFTWDLDDQKAVDFTQRFYTELLSDSRLNVCKAFASARRRLLNQYANGDPIWASPVLVAQPQSCAHVEGMLRLPLRKSPLLAAPIARRRKAQAAGKEPPPAAGSTMI</sequence>
<dbReference type="AlphaFoldDB" id="A0A7W8E0I4"/>